<reference evidence="1" key="1">
    <citation type="submission" date="2018-05" db="EMBL/GenBank/DDBJ databases">
        <authorList>
            <person name="Lanie J.A."/>
            <person name="Ng W.-L."/>
            <person name="Kazmierczak K.M."/>
            <person name="Andrzejewski T.M."/>
            <person name="Davidsen T.M."/>
            <person name="Wayne K.J."/>
            <person name="Tettelin H."/>
            <person name="Glass J.I."/>
            <person name="Rusch D."/>
            <person name="Podicherti R."/>
            <person name="Tsui H.-C.T."/>
            <person name="Winkler M.E."/>
        </authorList>
    </citation>
    <scope>NUCLEOTIDE SEQUENCE</scope>
</reference>
<dbReference type="SUPFAM" id="SSF57783">
    <property type="entry name" value="Zinc beta-ribbon"/>
    <property type="match status" value="1"/>
</dbReference>
<proteinExistence type="predicted"/>
<organism evidence="1">
    <name type="scientific">marine metagenome</name>
    <dbReference type="NCBI Taxonomy" id="408172"/>
    <lineage>
        <taxon>unclassified sequences</taxon>
        <taxon>metagenomes</taxon>
        <taxon>ecological metagenomes</taxon>
    </lineage>
</organism>
<evidence type="ECO:0008006" key="2">
    <source>
        <dbReference type="Google" id="ProtNLM"/>
    </source>
</evidence>
<sequence>MRYSNQELWQFIKQHPDFTNFTGKDHDLRDWTKDNPEISVNLEKGSWYNHKTGEGGGLFDLAKVLNVLPETKKNIPTANEIWQKYQVVTYDSEVNQLA</sequence>
<accession>A0A382YQX5</accession>
<dbReference type="EMBL" id="UINC01177854">
    <property type="protein sequence ID" value="SVD85706.1"/>
    <property type="molecule type" value="Genomic_DNA"/>
</dbReference>
<name>A0A382YQX5_9ZZZZ</name>
<evidence type="ECO:0000313" key="1">
    <source>
        <dbReference type="EMBL" id="SVD85706.1"/>
    </source>
</evidence>
<gene>
    <name evidence="1" type="ORF">METZ01_LOCUS438560</name>
</gene>
<protein>
    <recommendedName>
        <fullName evidence="2">Zinc finger CHC2-type domain-containing protein</fullName>
    </recommendedName>
</protein>
<dbReference type="AlphaFoldDB" id="A0A382YQX5"/>
<feature type="non-terminal residue" evidence="1">
    <location>
        <position position="98"/>
    </location>
</feature>